<dbReference type="Gene3D" id="1.25.40.10">
    <property type="entry name" value="Tetratricopeptide repeat domain"/>
    <property type="match status" value="1"/>
</dbReference>
<sequence length="717" mass="75603">MTRVLTGGRPDPREGVRPRLPATRATGDWQPAEWNVPRRDPFFVGRDALLQRLHRELRPPGAGRGHDFGRGRNAGQGRDVGRGHSVGLVSARGAGGMGASRLAVEYAHQHAGDYGLVWWVDADTPERAESCLTQLAAAIAPPAAGPRAAVLRRLWAELGQRTDWLLIYDGVGDPRDLAAVAPPDSGRMLVTSRGPAVARLAPVLIEVGDLSRDESVLLLRQHHRGISPPAAEALACVLADVPFAVALAGRHLATTGQPVADYLALLGRGADSRLPGPEIPRGPGRAAPGTSAGAAPGSDPGAASPADPVAAAVAAGHARLDGADPAAAGLLEQMAFLAVEPLALTRAPAGTAAAAGRLDRLGLADWNGTTIRVHGHVQALVRGRLAGDRRAAALLGAQRLLVCAHHAGPDPTDPASWPALATLDPHVRTLTTWIDEECPDHRRLVLRTARYLAASAGYEAGERLAHRARIRWCGQLGPDHPDTLAAADLEASIRVDGSADPDSARALLGDVHARRVRVLGGQHRDTLHSAWNLARALGESGDHDESARLLHDTVARQRAELGPDDRDTLRSAHSLGHALTRLGKYTAAHGLLAETLARRGRTSGAAHPDTVWTAAVLGVALRGLGRCAYARDLHTRALAGARARLGDEHPLTLYAALHLALDLAALGAADAGRDLFTEVIGWDVVGWHDDPPAGPRAWVTRWAQGHREDIRALWSGG</sequence>
<dbReference type="SUPFAM" id="SSF48452">
    <property type="entry name" value="TPR-like"/>
    <property type="match status" value="1"/>
</dbReference>
<comment type="caution">
    <text evidence="2">The sequence shown here is derived from an EMBL/GenBank/DDBJ whole genome shotgun (WGS) entry which is preliminary data.</text>
</comment>
<name>A0A1S1PF51_9ACTN</name>
<feature type="compositionally biased region" description="Low complexity" evidence="1">
    <location>
        <begin position="275"/>
        <end position="308"/>
    </location>
</feature>
<organism evidence="2 3">
    <name type="scientific">Parafrankia soli</name>
    <dbReference type="NCBI Taxonomy" id="2599596"/>
    <lineage>
        <taxon>Bacteria</taxon>
        <taxon>Bacillati</taxon>
        <taxon>Actinomycetota</taxon>
        <taxon>Actinomycetes</taxon>
        <taxon>Frankiales</taxon>
        <taxon>Frankiaceae</taxon>
        <taxon>Parafrankia</taxon>
    </lineage>
</organism>
<dbReference type="InterPro" id="IPR053137">
    <property type="entry name" value="NLR-like"/>
</dbReference>
<dbReference type="InterPro" id="IPR027417">
    <property type="entry name" value="P-loop_NTPase"/>
</dbReference>
<protein>
    <recommendedName>
        <fullName evidence="4">NB-ARC domain-containing protein</fullName>
    </recommendedName>
</protein>
<dbReference type="InterPro" id="IPR011990">
    <property type="entry name" value="TPR-like_helical_dom_sf"/>
</dbReference>
<dbReference type="SUPFAM" id="SSF52540">
    <property type="entry name" value="P-loop containing nucleoside triphosphate hydrolases"/>
    <property type="match status" value="1"/>
</dbReference>
<feature type="region of interest" description="Disordered" evidence="1">
    <location>
        <begin position="273"/>
        <end position="308"/>
    </location>
</feature>
<feature type="compositionally biased region" description="Basic and acidic residues" evidence="1">
    <location>
        <begin position="57"/>
        <end position="70"/>
    </location>
</feature>
<gene>
    <name evidence="2" type="ORF">BBK14_08805</name>
</gene>
<reference evidence="3" key="1">
    <citation type="submission" date="2016-07" db="EMBL/GenBank/DDBJ databases">
        <title>Frankia sp. NRRL B-16219 Genome sequencing.</title>
        <authorList>
            <person name="Ghodhbane-Gtari F."/>
            <person name="Swanson E."/>
            <person name="Gueddou A."/>
            <person name="Louati M."/>
            <person name="Nouioui I."/>
            <person name="Hezbri K."/>
            <person name="Abebe-Akele F."/>
            <person name="Simpson S."/>
            <person name="Morris K."/>
            <person name="Thomas K."/>
            <person name="Gtari M."/>
            <person name="Tisa L.S."/>
        </authorList>
    </citation>
    <scope>NUCLEOTIDE SEQUENCE [LARGE SCALE GENOMIC DNA]</scope>
    <source>
        <strain evidence="3">NRRL B-16219</strain>
    </source>
</reference>
<dbReference type="Proteomes" id="UP000179769">
    <property type="component" value="Unassembled WGS sequence"/>
</dbReference>
<feature type="region of interest" description="Disordered" evidence="1">
    <location>
        <begin position="57"/>
        <end position="84"/>
    </location>
</feature>
<evidence type="ECO:0000256" key="1">
    <source>
        <dbReference type="SAM" id="MobiDB-lite"/>
    </source>
</evidence>
<evidence type="ECO:0000313" key="3">
    <source>
        <dbReference type="Proteomes" id="UP000179769"/>
    </source>
</evidence>
<keyword evidence="3" id="KW-1185">Reference proteome</keyword>
<dbReference type="PANTHER" id="PTHR46082">
    <property type="entry name" value="ATP/GTP-BINDING PROTEIN-RELATED"/>
    <property type="match status" value="1"/>
</dbReference>
<evidence type="ECO:0000313" key="2">
    <source>
        <dbReference type="EMBL" id="OHV20310.1"/>
    </source>
</evidence>
<accession>A0A1S1PF51</accession>
<dbReference type="AlphaFoldDB" id="A0A1S1PF51"/>
<dbReference type="PANTHER" id="PTHR46082:SF6">
    <property type="entry name" value="AAA+ ATPASE DOMAIN-CONTAINING PROTEIN-RELATED"/>
    <property type="match status" value="1"/>
</dbReference>
<dbReference type="Pfam" id="PF13424">
    <property type="entry name" value="TPR_12"/>
    <property type="match status" value="1"/>
</dbReference>
<feature type="region of interest" description="Disordered" evidence="1">
    <location>
        <begin position="1"/>
        <end position="28"/>
    </location>
</feature>
<proteinExistence type="predicted"/>
<dbReference type="EMBL" id="MAXA01000268">
    <property type="protein sequence ID" value="OHV20310.1"/>
    <property type="molecule type" value="Genomic_DNA"/>
</dbReference>
<dbReference type="Pfam" id="PF13374">
    <property type="entry name" value="TPR_10"/>
    <property type="match status" value="1"/>
</dbReference>
<evidence type="ECO:0008006" key="4">
    <source>
        <dbReference type="Google" id="ProtNLM"/>
    </source>
</evidence>
<dbReference type="Gene3D" id="3.40.50.300">
    <property type="entry name" value="P-loop containing nucleotide triphosphate hydrolases"/>
    <property type="match status" value="1"/>
</dbReference>